<keyword evidence="2" id="KW-0238">DNA-binding</keyword>
<accession>A0A261FEN8</accession>
<dbReference type="EMBL" id="MWWV01000009">
    <property type="protein sequence ID" value="OZG57336.1"/>
    <property type="molecule type" value="Genomic_DNA"/>
</dbReference>
<dbReference type="GO" id="GO:0003700">
    <property type="term" value="F:DNA-binding transcription factor activity"/>
    <property type="evidence" value="ECO:0007669"/>
    <property type="project" value="TreeGrafter"/>
</dbReference>
<protein>
    <submittedName>
        <fullName evidence="6">LacI family transcriptional regulator</fullName>
    </submittedName>
</protein>
<dbReference type="Proteomes" id="UP000216444">
    <property type="component" value="Unassembled WGS sequence"/>
</dbReference>
<dbReference type="Gene3D" id="1.10.260.40">
    <property type="entry name" value="lambda repressor-like DNA-binding domains"/>
    <property type="match status" value="1"/>
</dbReference>
<evidence type="ECO:0000256" key="3">
    <source>
        <dbReference type="ARBA" id="ARBA00023163"/>
    </source>
</evidence>
<gene>
    <name evidence="6" type="ORF">BTIS_1430</name>
</gene>
<dbReference type="InterPro" id="IPR010982">
    <property type="entry name" value="Lambda_DNA-bd_dom_sf"/>
</dbReference>
<dbReference type="CDD" id="cd06267">
    <property type="entry name" value="PBP1_LacI_sugar_binding-like"/>
    <property type="match status" value="1"/>
</dbReference>
<proteinExistence type="predicted"/>
<evidence type="ECO:0000313" key="7">
    <source>
        <dbReference type="Proteomes" id="UP000216444"/>
    </source>
</evidence>
<dbReference type="GO" id="GO:0000976">
    <property type="term" value="F:transcription cis-regulatory region binding"/>
    <property type="evidence" value="ECO:0007669"/>
    <property type="project" value="TreeGrafter"/>
</dbReference>
<comment type="caution">
    <text evidence="6">The sequence shown here is derived from an EMBL/GenBank/DDBJ whole genome shotgun (WGS) entry which is preliminary data.</text>
</comment>
<dbReference type="SUPFAM" id="SSF47413">
    <property type="entry name" value="lambda repressor-like DNA-binding domains"/>
    <property type="match status" value="1"/>
</dbReference>
<dbReference type="InterPro" id="IPR028082">
    <property type="entry name" value="Peripla_BP_I"/>
</dbReference>
<dbReference type="PROSITE" id="PS00356">
    <property type="entry name" value="HTH_LACI_1"/>
    <property type="match status" value="1"/>
</dbReference>
<keyword evidence="1" id="KW-0805">Transcription regulation</keyword>
<evidence type="ECO:0000313" key="6">
    <source>
        <dbReference type="EMBL" id="OZG57336.1"/>
    </source>
</evidence>
<feature type="domain" description="HTH lacI-type" evidence="5">
    <location>
        <begin position="8"/>
        <end position="62"/>
    </location>
</feature>
<evidence type="ECO:0000259" key="5">
    <source>
        <dbReference type="PROSITE" id="PS50932"/>
    </source>
</evidence>
<dbReference type="SUPFAM" id="SSF53822">
    <property type="entry name" value="Periplasmic binding protein-like I"/>
    <property type="match status" value="1"/>
</dbReference>
<dbReference type="PANTHER" id="PTHR30146:SF155">
    <property type="entry name" value="ALANINE RACEMASE"/>
    <property type="match status" value="1"/>
</dbReference>
<keyword evidence="7" id="KW-1185">Reference proteome</keyword>
<organism evidence="6 7">
    <name type="scientific">Bifidobacterium tissieri</name>
    <dbReference type="NCBI Taxonomy" id="1630162"/>
    <lineage>
        <taxon>Bacteria</taxon>
        <taxon>Bacillati</taxon>
        <taxon>Actinomycetota</taxon>
        <taxon>Actinomycetes</taxon>
        <taxon>Bifidobacteriales</taxon>
        <taxon>Bifidobacteriaceae</taxon>
        <taxon>Bifidobacterium</taxon>
    </lineage>
</organism>
<sequence length="363" mass="38556">MGASKSTITIADVAKAAGVSTSAVSYALNGKKGVSEKTRAKVLSVAESMGWRPNSAAKSLSDSRTRSIGVVLLMHDTDEFASGNYNMECLAGLSSVLESVDYSITLRMTTGGASAACRIHRDWIESGRVDAHMVLGVEFDDPRLDLFRSHPNVPVLFLAQEQTTRGLPTLYSTDADGARTVVRHLHELGHTHIARVAGPEQYMHTLIRDSATMDECAKLGMRCDCLHGEYSREDGARLTIMFLGFADRPTAIVYDGDSQALGGLDAVQNRGLAVPDDISLISWDDSAACRSSVPPLTALHRDVRSIGKKAGRLLLAMIDGETVGAVPEDPYTLEVRGSTARPAGSAEPVGSAGSEDSAILPGA</sequence>
<keyword evidence="3" id="KW-0804">Transcription</keyword>
<dbReference type="PANTHER" id="PTHR30146">
    <property type="entry name" value="LACI-RELATED TRANSCRIPTIONAL REPRESSOR"/>
    <property type="match status" value="1"/>
</dbReference>
<dbReference type="Pfam" id="PF13377">
    <property type="entry name" value="Peripla_BP_3"/>
    <property type="match status" value="1"/>
</dbReference>
<evidence type="ECO:0000256" key="4">
    <source>
        <dbReference type="SAM" id="MobiDB-lite"/>
    </source>
</evidence>
<reference evidence="6 7" key="1">
    <citation type="journal article" date="2017" name="BMC Genomics">
        <title>Comparative genomic and phylogenomic analyses of the Bifidobacteriaceae family.</title>
        <authorList>
            <person name="Lugli G.A."/>
            <person name="Milani C."/>
            <person name="Turroni F."/>
            <person name="Duranti S."/>
            <person name="Mancabelli L."/>
            <person name="Mangifesta M."/>
            <person name="Ferrario C."/>
            <person name="Modesto M."/>
            <person name="Mattarelli P."/>
            <person name="Jiri K."/>
            <person name="van Sinderen D."/>
            <person name="Ventura M."/>
        </authorList>
    </citation>
    <scope>NUCLEOTIDE SEQUENCE [LARGE SCALE GENOMIC DNA]</scope>
    <source>
        <strain evidence="6 7">DSM 100201</strain>
    </source>
</reference>
<name>A0A261FEN8_9BIFI</name>
<dbReference type="Pfam" id="PF00356">
    <property type="entry name" value="LacI"/>
    <property type="match status" value="1"/>
</dbReference>
<dbReference type="PROSITE" id="PS50932">
    <property type="entry name" value="HTH_LACI_2"/>
    <property type="match status" value="1"/>
</dbReference>
<feature type="region of interest" description="Disordered" evidence="4">
    <location>
        <begin position="336"/>
        <end position="363"/>
    </location>
</feature>
<dbReference type="InterPro" id="IPR046335">
    <property type="entry name" value="LacI/GalR-like_sensor"/>
</dbReference>
<dbReference type="Gene3D" id="3.40.50.2300">
    <property type="match status" value="2"/>
</dbReference>
<dbReference type="CDD" id="cd01392">
    <property type="entry name" value="HTH_LacI"/>
    <property type="match status" value="1"/>
</dbReference>
<dbReference type="InterPro" id="IPR000843">
    <property type="entry name" value="HTH_LacI"/>
</dbReference>
<evidence type="ECO:0000256" key="1">
    <source>
        <dbReference type="ARBA" id="ARBA00023015"/>
    </source>
</evidence>
<dbReference type="AlphaFoldDB" id="A0A261FEN8"/>
<evidence type="ECO:0000256" key="2">
    <source>
        <dbReference type="ARBA" id="ARBA00023125"/>
    </source>
</evidence>
<dbReference type="SMART" id="SM00354">
    <property type="entry name" value="HTH_LACI"/>
    <property type="match status" value="1"/>
</dbReference>